<dbReference type="AlphaFoldDB" id="A0A1H8A0Q8"/>
<reference evidence="2 3" key="1">
    <citation type="submission" date="2016-10" db="EMBL/GenBank/DDBJ databases">
        <authorList>
            <person name="de Groot N.N."/>
        </authorList>
    </citation>
    <scope>NUCLEOTIDE SEQUENCE [LARGE SCALE GENOMIC DNA]</scope>
    <source>
        <strain evidence="2 3">CGMCC 1.5070</strain>
    </source>
</reference>
<keyword evidence="3" id="KW-1185">Reference proteome</keyword>
<sequence length="148" mass="17216">MKKKELSQLFYLNKEIAQLEQHKQELQHQIRNLGKTSDTVKGSSTSYPFVLHSILVTGIRSKDKERVLRLKADLADIEKLIDLRSQQCVVEYNRLMRYINTIDDSLIRQILTLRFVNNLPWNRVASNIGGSNTEDSVRKACVRFLQKN</sequence>
<protein>
    <recommendedName>
        <fullName evidence="4">DUF1492 domain-containing protein</fullName>
    </recommendedName>
</protein>
<organism evidence="2 3">
    <name type="scientific">Hydrogenoanaerobacterium saccharovorans</name>
    <dbReference type="NCBI Taxonomy" id="474960"/>
    <lineage>
        <taxon>Bacteria</taxon>
        <taxon>Bacillati</taxon>
        <taxon>Bacillota</taxon>
        <taxon>Clostridia</taxon>
        <taxon>Eubacteriales</taxon>
        <taxon>Oscillospiraceae</taxon>
        <taxon>Hydrogenoanaerobacterium</taxon>
    </lineage>
</organism>
<evidence type="ECO:0000313" key="3">
    <source>
        <dbReference type="Proteomes" id="UP000199158"/>
    </source>
</evidence>
<dbReference type="STRING" id="474960.SAMN05216180_1040"/>
<evidence type="ECO:0000256" key="1">
    <source>
        <dbReference type="SAM" id="Coils"/>
    </source>
</evidence>
<keyword evidence="1" id="KW-0175">Coiled coil</keyword>
<dbReference type="Proteomes" id="UP000199158">
    <property type="component" value="Unassembled WGS sequence"/>
</dbReference>
<dbReference type="RefSeq" id="WP_092752314.1">
    <property type="nucleotide sequence ID" value="NZ_FOCG01000001.1"/>
</dbReference>
<evidence type="ECO:0000313" key="2">
    <source>
        <dbReference type="EMBL" id="SEM64325.1"/>
    </source>
</evidence>
<dbReference type="EMBL" id="FOCG01000001">
    <property type="protein sequence ID" value="SEM64325.1"/>
    <property type="molecule type" value="Genomic_DNA"/>
</dbReference>
<accession>A0A1H8A0Q8</accession>
<name>A0A1H8A0Q8_9FIRM</name>
<feature type="coiled-coil region" evidence="1">
    <location>
        <begin position="9"/>
        <end position="36"/>
    </location>
</feature>
<gene>
    <name evidence="2" type="ORF">SAMN05216180_1040</name>
</gene>
<dbReference type="OrthoDB" id="1698141at2"/>
<evidence type="ECO:0008006" key="4">
    <source>
        <dbReference type="Google" id="ProtNLM"/>
    </source>
</evidence>
<proteinExistence type="predicted"/>